<dbReference type="Pfam" id="PF02519">
    <property type="entry name" value="Auxin_inducible"/>
    <property type="match status" value="1"/>
</dbReference>
<dbReference type="AlphaFoldDB" id="A0A5B7BM92"/>
<proteinExistence type="inferred from homology"/>
<protein>
    <submittedName>
        <fullName evidence="2">Uncharacterized protein</fullName>
    </submittedName>
</protein>
<evidence type="ECO:0000313" key="2">
    <source>
        <dbReference type="EMBL" id="MPA68233.1"/>
    </source>
</evidence>
<accession>A0A5B7BM92</accession>
<name>A0A5B7BM92_DAVIN</name>
<gene>
    <name evidence="2" type="ORF">Din_037674</name>
</gene>
<dbReference type="GO" id="GO:0009733">
    <property type="term" value="P:response to auxin"/>
    <property type="evidence" value="ECO:0007669"/>
    <property type="project" value="InterPro"/>
</dbReference>
<dbReference type="PANTHER" id="PTHR31374:SF269">
    <property type="entry name" value="AUXIN RESPONSIVE SAUR PROTEIN"/>
    <property type="match status" value="1"/>
</dbReference>
<evidence type="ECO:0000256" key="1">
    <source>
        <dbReference type="ARBA" id="ARBA00006974"/>
    </source>
</evidence>
<dbReference type="InterPro" id="IPR003676">
    <property type="entry name" value="SAUR_fam"/>
</dbReference>
<dbReference type="PANTHER" id="PTHR31374">
    <property type="entry name" value="AUXIN-INDUCED PROTEIN-LIKE-RELATED"/>
    <property type="match status" value="1"/>
</dbReference>
<organism evidence="2">
    <name type="scientific">Davidia involucrata</name>
    <name type="common">Dove tree</name>
    <dbReference type="NCBI Taxonomy" id="16924"/>
    <lineage>
        <taxon>Eukaryota</taxon>
        <taxon>Viridiplantae</taxon>
        <taxon>Streptophyta</taxon>
        <taxon>Embryophyta</taxon>
        <taxon>Tracheophyta</taxon>
        <taxon>Spermatophyta</taxon>
        <taxon>Magnoliopsida</taxon>
        <taxon>eudicotyledons</taxon>
        <taxon>Gunneridae</taxon>
        <taxon>Pentapetalae</taxon>
        <taxon>asterids</taxon>
        <taxon>Cornales</taxon>
        <taxon>Nyssaceae</taxon>
        <taxon>Davidia</taxon>
    </lineage>
</organism>
<comment type="similarity">
    <text evidence="1">Belongs to the ARG7 family.</text>
</comment>
<sequence>MASPAKHARCDICNILKLKRMACMWRKLAGVGKNKPPQDVPPGHLAVTVGEAGRRFVIRANYLNHPVFRQLLDQAYEEYGHNKNGPLAIPCDEFLFQDIIHSLRGGMRADHFSCHVAEKKLSLSSWRDSRPLLHGFMSRPAC</sequence>
<reference evidence="2" key="1">
    <citation type="submission" date="2019-08" db="EMBL/GenBank/DDBJ databases">
        <title>Reference gene set and small RNA set construction with multiple tissues from Davidia involucrata Baill.</title>
        <authorList>
            <person name="Yang H."/>
            <person name="Zhou C."/>
            <person name="Li G."/>
            <person name="Wang J."/>
            <person name="Gao P."/>
            <person name="Wang M."/>
            <person name="Wang R."/>
            <person name="Zhao Y."/>
        </authorList>
    </citation>
    <scope>NUCLEOTIDE SEQUENCE</scope>
    <source>
        <tissue evidence="2">Mixed with DoveR01_LX</tissue>
    </source>
</reference>
<dbReference type="EMBL" id="GHES01037674">
    <property type="protein sequence ID" value="MPA68233.1"/>
    <property type="molecule type" value="Transcribed_RNA"/>
</dbReference>